<dbReference type="Gene3D" id="3.30.930.10">
    <property type="entry name" value="Bira Bifunctional Protein, Domain 2"/>
    <property type="match status" value="1"/>
</dbReference>
<evidence type="ECO:0000256" key="3">
    <source>
        <dbReference type="ARBA" id="ARBA00022840"/>
    </source>
</evidence>
<dbReference type="PATRIC" id="fig|1619041.3.peg.446"/>
<dbReference type="InterPro" id="IPR006195">
    <property type="entry name" value="aa-tRNA-synth_II"/>
</dbReference>
<dbReference type="Pfam" id="PF01336">
    <property type="entry name" value="tRNA_anti-codon"/>
    <property type="match status" value="1"/>
</dbReference>
<sequence>MGKIVFLDMRDRSGIVQVVIVPKELDETSQSILSEIRPEFVLQIEGIINTRQKGNDTLPTGTVEILAKKITILNTSKTPPFEIENEDRQANEELRLKYRYLDLRHARMARNMRLRHTLVKEIRDFLCAQDFIEIETSLLTKGTPEGAREYIIPSRIYPGTFYVLPQSPQQFKQLLMVAGFERYFQIAKCFRDEDQRGDRQPEFTQIDVEMSFVGQKDVMNLMEEMVIKTIQKVSPEKKILAMPFPLLTYQEAMERYGTDRPDMRVNKDDPHELAFCWVVDFPFFEKTEEGGWMFTHNPFSAPQPAYKEQLLKKENIGGIIAAQYDMVCNGYEVGGGGIRNHTPEALRAVFEIMGLPSDIINERFGHMLEALEYGAPPHGGIAFGLDRLVAILANEPNIREVIAFPKTGDARDPLMGAPSSMPQKALDDVHIKLKN</sequence>
<keyword evidence="2" id="KW-0547">Nucleotide-binding</keyword>
<dbReference type="InterPro" id="IPR002312">
    <property type="entry name" value="Asp/Asn-tRNA-synth_IIb"/>
</dbReference>
<dbReference type="Pfam" id="PF00152">
    <property type="entry name" value="tRNA-synt_2"/>
    <property type="match status" value="1"/>
</dbReference>
<dbReference type="GO" id="GO:0005524">
    <property type="term" value="F:ATP binding"/>
    <property type="evidence" value="ECO:0007669"/>
    <property type="project" value="UniProtKB-KW"/>
</dbReference>
<dbReference type="Gene3D" id="2.40.50.140">
    <property type="entry name" value="Nucleic acid-binding proteins"/>
    <property type="match status" value="1"/>
</dbReference>
<dbReference type="EMBL" id="LCKX01000012">
    <property type="protein sequence ID" value="KKU07367.1"/>
    <property type="molecule type" value="Genomic_DNA"/>
</dbReference>
<dbReference type="GO" id="GO:0003676">
    <property type="term" value="F:nucleic acid binding"/>
    <property type="evidence" value="ECO:0007669"/>
    <property type="project" value="InterPro"/>
</dbReference>
<evidence type="ECO:0000256" key="4">
    <source>
        <dbReference type="ARBA" id="ARBA00022917"/>
    </source>
</evidence>
<evidence type="ECO:0000259" key="6">
    <source>
        <dbReference type="PROSITE" id="PS50862"/>
    </source>
</evidence>
<dbReference type="PRINTS" id="PR01042">
    <property type="entry name" value="TRNASYNTHASP"/>
</dbReference>
<dbReference type="PANTHER" id="PTHR22594">
    <property type="entry name" value="ASPARTYL/LYSYL-TRNA SYNTHETASE"/>
    <property type="match status" value="1"/>
</dbReference>
<proteinExistence type="predicted"/>
<comment type="caution">
    <text evidence="7">The sequence shown here is derived from an EMBL/GenBank/DDBJ whole genome shotgun (WGS) entry which is preliminary data.</text>
</comment>
<feature type="domain" description="Aminoacyl-transfer RNA synthetases class-II family profile" evidence="6">
    <location>
        <begin position="112"/>
        <end position="405"/>
    </location>
</feature>
<protein>
    <submittedName>
        <fullName evidence="7">Aspartyl-tRNA synthetase</fullName>
    </submittedName>
</protein>
<gene>
    <name evidence="7" type="ORF">UX10_C0012G0049</name>
</gene>
<dbReference type="GO" id="GO:0006422">
    <property type="term" value="P:aspartyl-tRNA aminoacylation"/>
    <property type="evidence" value="ECO:0007669"/>
    <property type="project" value="TreeGrafter"/>
</dbReference>
<evidence type="ECO:0000256" key="1">
    <source>
        <dbReference type="ARBA" id="ARBA00022598"/>
    </source>
</evidence>
<evidence type="ECO:0000313" key="8">
    <source>
        <dbReference type="Proteomes" id="UP000033999"/>
    </source>
</evidence>
<dbReference type="InterPro" id="IPR047090">
    <property type="entry name" value="AspRS_core"/>
</dbReference>
<evidence type="ECO:0000313" key="7">
    <source>
        <dbReference type="EMBL" id="KKU07367.1"/>
    </source>
</evidence>
<dbReference type="InterPro" id="IPR004365">
    <property type="entry name" value="NA-bd_OB_tRNA"/>
</dbReference>
<accession>A0A0G1MH16</accession>
<dbReference type="AlphaFoldDB" id="A0A0G1MH16"/>
<dbReference type="GO" id="GO:0004815">
    <property type="term" value="F:aspartate-tRNA ligase activity"/>
    <property type="evidence" value="ECO:0007669"/>
    <property type="project" value="TreeGrafter"/>
</dbReference>
<organism evidence="7 8">
    <name type="scientific">Candidatus Magasanikbacteria bacterium GW2011_GWA2_45_39</name>
    <dbReference type="NCBI Taxonomy" id="1619041"/>
    <lineage>
        <taxon>Bacteria</taxon>
        <taxon>Candidatus Magasanikiibacteriota</taxon>
    </lineage>
</organism>
<evidence type="ECO:0000256" key="2">
    <source>
        <dbReference type="ARBA" id="ARBA00022741"/>
    </source>
</evidence>
<keyword evidence="4" id="KW-0648">Protein biosynthesis</keyword>
<dbReference type="CDD" id="cd00777">
    <property type="entry name" value="AspRS_core"/>
    <property type="match status" value="1"/>
</dbReference>
<reference evidence="7 8" key="1">
    <citation type="journal article" date="2015" name="Nature">
        <title>rRNA introns, odd ribosomes, and small enigmatic genomes across a large radiation of phyla.</title>
        <authorList>
            <person name="Brown C.T."/>
            <person name="Hug L.A."/>
            <person name="Thomas B.C."/>
            <person name="Sharon I."/>
            <person name="Castelle C.J."/>
            <person name="Singh A."/>
            <person name="Wilkins M.J."/>
            <person name="Williams K.H."/>
            <person name="Banfield J.F."/>
        </authorList>
    </citation>
    <scope>NUCLEOTIDE SEQUENCE [LARGE SCALE GENOMIC DNA]</scope>
</reference>
<name>A0A0G1MH16_9BACT</name>
<dbReference type="PROSITE" id="PS50862">
    <property type="entry name" value="AA_TRNA_LIGASE_II"/>
    <property type="match status" value="1"/>
</dbReference>
<dbReference type="CDD" id="cd04317">
    <property type="entry name" value="EcAspRS_like_N"/>
    <property type="match status" value="1"/>
</dbReference>
<dbReference type="InterPro" id="IPR047089">
    <property type="entry name" value="Asp-tRNA-ligase_1_N"/>
</dbReference>
<keyword evidence="1" id="KW-0436">Ligase</keyword>
<dbReference type="SUPFAM" id="SSF55681">
    <property type="entry name" value="Class II aaRS and biotin synthetases"/>
    <property type="match status" value="1"/>
</dbReference>
<dbReference type="SUPFAM" id="SSF50249">
    <property type="entry name" value="Nucleic acid-binding proteins"/>
    <property type="match status" value="1"/>
</dbReference>
<dbReference type="PANTHER" id="PTHR22594:SF5">
    <property type="entry name" value="ASPARTATE--TRNA LIGASE, MITOCHONDRIAL"/>
    <property type="match status" value="1"/>
</dbReference>
<dbReference type="InterPro" id="IPR045864">
    <property type="entry name" value="aa-tRNA-synth_II/BPL/LPL"/>
</dbReference>
<dbReference type="InterPro" id="IPR012340">
    <property type="entry name" value="NA-bd_OB-fold"/>
</dbReference>
<evidence type="ECO:0000256" key="5">
    <source>
        <dbReference type="ARBA" id="ARBA00023146"/>
    </source>
</evidence>
<keyword evidence="3" id="KW-0067">ATP-binding</keyword>
<keyword evidence="5 7" id="KW-0030">Aminoacyl-tRNA synthetase</keyword>
<dbReference type="InterPro" id="IPR004364">
    <property type="entry name" value="Aa-tRNA-synt_II"/>
</dbReference>
<dbReference type="Proteomes" id="UP000033999">
    <property type="component" value="Unassembled WGS sequence"/>
</dbReference>